<proteinExistence type="predicted"/>
<evidence type="ECO:0000313" key="2">
    <source>
        <dbReference type="EMBL" id="KYF84691.1"/>
    </source>
</evidence>
<evidence type="ECO:0000256" key="1">
    <source>
        <dbReference type="SAM" id="MobiDB-lite"/>
    </source>
</evidence>
<protein>
    <submittedName>
        <fullName evidence="2">Uncharacterized protein</fullName>
    </submittedName>
</protein>
<feature type="region of interest" description="Disordered" evidence="1">
    <location>
        <begin position="49"/>
        <end position="72"/>
    </location>
</feature>
<reference evidence="2 3" key="1">
    <citation type="submission" date="2014-02" db="EMBL/GenBank/DDBJ databases">
        <title>The small core and large imbalanced accessory genome model reveals a collaborative survival strategy of Sorangium cellulosum strains in nature.</title>
        <authorList>
            <person name="Han K."/>
            <person name="Peng R."/>
            <person name="Blom J."/>
            <person name="Li Y.-Z."/>
        </authorList>
    </citation>
    <scope>NUCLEOTIDE SEQUENCE [LARGE SCALE GENOMIC DNA]</scope>
    <source>
        <strain evidence="2 3">So0011-07</strain>
    </source>
</reference>
<dbReference type="EMBL" id="JEMB01001868">
    <property type="protein sequence ID" value="KYF84691.1"/>
    <property type="molecule type" value="Genomic_DNA"/>
</dbReference>
<dbReference type="AlphaFoldDB" id="A0A150RWX9"/>
<comment type="caution">
    <text evidence="2">The sequence shown here is derived from an EMBL/GenBank/DDBJ whole genome shotgun (WGS) entry which is preliminary data.</text>
</comment>
<sequence>MASARDITLHLGCKDGYPGSMTNLRGPAIAALVSLSACSVQERNFAGAGGSGGGDGAGTTEHSSASAGTSATTGCTQVEDCFNGADDDCDDAVDCADTDCAEGAVCLKAPTNFELGVLVDAAEPCPDGFTAKETLLFRGLSGSGCEGCGCTPNPTDCAADLYLYADTSQCEADERGTRGTLAKTVGFTCDSVPINNGFVSWGGVRVAPFDVIQSCTATGTAIPAPATWAESRKFCHAGAGAGCGAGEACVPRQAPAAQCALVSGSATCSGYARRESDWFRGYNDTRTCSSCSCTASGGDCNYVSVELGNDYSCINHARIQQGGRYCEYAYSPPAHLVGEPTNSTCTSRTTLSGSLDPTGQSTLCCVE</sequence>
<dbReference type="Proteomes" id="UP000075635">
    <property type="component" value="Unassembled WGS sequence"/>
</dbReference>
<name>A0A150RWX9_SORCE</name>
<accession>A0A150RWX9</accession>
<evidence type="ECO:0000313" key="3">
    <source>
        <dbReference type="Proteomes" id="UP000075635"/>
    </source>
</evidence>
<organism evidence="2 3">
    <name type="scientific">Sorangium cellulosum</name>
    <name type="common">Polyangium cellulosum</name>
    <dbReference type="NCBI Taxonomy" id="56"/>
    <lineage>
        <taxon>Bacteria</taxon>
        <taxon>Pseudomonadati</taxon>
        <taxon>Myxococcota</taxon>
        <taxon>Polyangia</taxon>
        <taxon>Polyangiales</taxon>
        <taxon>Polyangiaceae</taxon>
        <taxon>Sorangium</taxon>
    </lineage>
</organism>
<feature type="compositionally biased region" description="Low complexity" evidence="1">
    <location>
        <begin position="58"/>
        <end position="72"/>
    </location>
</feature>
<gene>
    <name evidence="2" type="ORF">BE17_49880</name>
</gene>